<organism evidence="1 2">
    <name type="scientific">Cerrena zonata</name>
    <dbReference type="NCBI Taxonomy" id="2478898"/>
    <lineage>
        <taxon>Eukaryota</taxon>
        <taxon>Fungi</taxon>
        <taxon>Dikarya</taxon>
        <taxon>Basidiomycota</taxon>
        <taxon>Agaricomycotina</taxon>
        <taxon>Agaricomycetes</taxon>
        <taxon>Polyporales</taxon>
        <taxon>Cerrenaceae</taxon>
        <taxon>Cerrena</taxon>
    </lineage>
</organism>
<sequence>MGMVLYVLSCFFNPNLHIISPTKLSDSLERFFILDMLHLHLHVHFRSIIVHLHDIPIHHPSSNQPLLTSHASSSLGLLLFPLLHPYQLLPYLSHFLGSELFHFLG</sequence>
<proteinExistence type="predicted"/>
<reference evidence="1 2" key="1">
    <citation type="submission" date="2022-09" db="EMBL/GenBank/DDBJ databases">
        <authorList>
            <person name="Palmer J.M."/>
        </authorList>
    </citation>
    <scope>NUCLEOTIDE SEQUENCE [LARGE SCALE GENOMIC DNA]</scope>
    <source>
        <strain evidence="1 2">DSM 7382</strain>
    </source>
</reference>
<protein>
    <submittedName>
        <fullName evidence="1">Uncharacterized protein</fullName>
    </submittedName>
</protein>
<name>A0AAW0GU82_9APHY</name>
<evidence type="ECO:0000313" key="2">
    <source>
        <dbReference type="Proteomes" id="UP001385951"/>
    </source>
</evidence>
<evidence type="ECO:0000313" key="1">
    <source>
        <dbReference type="EMBL" id="KAK7692979.1"/>
    </source>
</evidence>
<keyword evidence="2" id="KW-1185">Reference proteome</keyword>
<dbReference type="EMBL" id="JASBNA010000004">
    <property type="protein sequence ID" value="KAK7692979.1"/>
    <property type="molecule type" value="Genomic_DNA"/>
</dbReference>
<comment type="caution">
    <text evidence="1">The sequence shown here is derived from an EMBL/GenBank/DDBJ whole genome shotgun (WGS) entry which is preliminary data.</text>
</comment>
<gene>
    <name evidence="1" type="ORF">QCA50_004620</name>
</gene>
<dbReference type="Proteomes" id="UP001385951">
    <property type="component" value="Unassembled WGS sequence"/>
</dbReference>
<accession>A0AAW0GU82</accession>
<dbReference type="AlphaFoldDB" id="A0AAW0GU82"/>